<protein>
    <submittedName>
        <fullName evidence="4">Class I mannose-6-phosphate isomerase</fullName>
    </submittedName>
</protein>
<dbReference type="Gene3D" id="2.60.120.10">
    <property type="entry name" value="Jelly Rolls"/>
    <property type="match status" value="2"/>
</dbReference>
<sequence>MDWYPLKLTTNIQRYTFGERVIPERLGKHGLPSGRIAETWEVSDYKDKTGTVVNGSLAGRTLHELTLAYPNELVGQGWQGSHFPLLSKFIDASLMLPVHLHADDETARILHNEPNGKTEAWHILWAAPGATVLAGLKAEFTKEQLFEAFVACDYDSVLVRHSIQAGDTVYVPAGILHSFGPDTLVFEIQQTSNLAQSVMPTDLYGNKYSQQEWYINIHAALDELKNHYQPRPNSGLKLQSAANVRIFGCASQYFALEHWILNESHLEPSHPRRCLILSNVGNVVQLEFNSGIEHLEQGESCILPAAIGEVRVVPEHQANLIACYVPDLQQDVIKPLQAAGYDQQQIQKLGELTN</sequence>
<comment type="caution">
    <text evidence="4">The sequence shown here is derived from an EMBL/GenBank/DDBJ whole genome shotgun (WGS) entry which is preliminary data.</text>
</comment>
<reference evidence="4 5" key="1">
    <citation type="journal article" date="2020" name="ISME J.">
        <title>Comparative genomics reveals insights into cyanobacterial evolution and habitat adaptation.</title>
        <authorList>
            <person name="Chen M.Y."/>
            <person name="Teng W.K."/>
            <person name="Zhao L."/>
            <person name="Hu C.X."/>
            <person name="Zhou Y.K."/>
            <person name="Han B.P."/>
            <person name="Song L.R."/>
            <person name="Shu W.S."/>
        </authorList>
    </citation>
    <scope>NUCLEOTIDE SEQUENCE [LARGE SCALE GENOMIC DNA]</scope>
    <source>
        <strain evidence="4 5">FACHB-260</strain>
    </source>
</reference>
<dbReference type="PANTHER" id="PTHR42742:SF3">
    <property type="entry name" value="FRUCTOKINASE"/>
    <property type="match status" value="1"/>
</dbReference>
<dbReference type="InterPro" id="IPR014710">
    <property type="entry name" value="RmlC-like_jellyroll"/>
</dbReference>
<gene>
    <name evidence="4" type="ORF">H6G18_01665</name>
</gene>
<dbReference type="InterPro" id="IPR014628">
    <property type="entry name" value="Man6P_isomerase_Firm_short"/>
</dbReference>
<dbReference type="Pfam" id="PF20511">
    <property type="entry name" value="PMI_typeI_cat"/>
    <property type="match status" value="1"/>
</dbReference>
<dbReference type="InterPro" id="IPR051804">
    <property type="entry name" value="Carb_Metab_Reg_Kinase/Isom"/>
</dbReference>
<dbReference type="PANTHER" id="PTHR42742">
    <property type="entry name" value="TRANSCRIPTIONAL REPRESSOR MPRA"/>
    <property type="match status" value="1"/>
</dbReference>
<evidence type="ECO:0000313" key="4">
    <source>
        <dbReference type="EMBL" id="MBD2342855.1"/>
    </source>
</evidence>
<evidence type="ECO:0000259" key="3">
    <source>
        <dbReference type="Pfam" id="PF20511"/>
    </source>
</evidence>
<dbReference type="Proteomes" id="UP000607281">
    <property type="component" value="Unassembled WGS sequence"/>
</dbReference>
<proteinExistence type="predicted"/>
<dbReference type="RefSeq" id="WP_190405339.1">
    <property type="nucleotide sequence ID" value="NZ_JACJRF010000002.1"/>
</dbReference>
<evidence type="ECO:0000256" key="2">
    <source>
        <dbReference type="ARBA" id="ARBA00022833"/>
    </source>
</evidence>
<accession>A0ABR8CLW8</accession>
<dbReference type="SUPFAM" id="SSF51182">
    <property type="entry name" value="RmlC-like cupins"/>
    <property type="match status" value="1"/>
</dbReference>
<dbReference type="InterPro" id="IPR046457">
    <property type="entry name" value="PMI_typeI_cat"/>
</dbReference>
<evidence type="ECO:0000313" key="5">
    <source>
        <dbReference type="Proteomes" id="UP000607281"/>
    </source>
</evidence>
<evidence type="ECO:0000256" key="1">
    <source>
        <dbReference type="ARBA" id="ARBA00022723"/>
    </source>
</evidence>
<dbReference type="InterPro" id="IPR011051">
    <property type="entry name" value="RmlC_Cupin_sf"/>
</dbReference>
<organism evidence="4 5">
    <name type="scientific">Anabaena subtropica FACHB-260</name>
    <dbReference type="NCBI Taxonomy" id="2692884"/>
    <lineage>
        <taxon>Bacteria</taxon>
        <taxon>Bacillati</taxon>
        <taxon>Cyanobacteriota</taxon>
        <taxon>Cyanophyceae</taxon>
        <taxon>Nostocales</taxon>
        <taxon>Nostocaceae</taxon>
        <taxon>Anabaena</taxon>
    </lineage>
</organism>
<dbReference type="EMBL" id="JACJRF010000002">
    <property type="protein sequence ID" value="MBD2342855.1"/>
    <property type="molecule type" value="Genomic_DNA"/>
</dbReference>
<keyword evidence="5" id="KW-1185">Reference proteome</keyword>
<dbReference type="PIRSF" id="PIRSF036894">
    <property type="entry name" value="PMI_Firm_short"/>
    <property type="match status" value="1"/>
</dbReference>
<keyword evidence="4" id="KW-0413">Isomerase</keyword>
<dbReference type="CDD" id="cd07010">
    <property type="entry name" value="cupin_PMI_type_I_N_bac"/>
    <property type="match status" value="1"/>
</dbReference>
<keyword evidence="2" id="KW-0862">Zinc</keyword>
<dbReference type="GO" id="GO:0016853">
    <property type="term" value="F:isomerase activity"/>
    <property type="evidence" value="ECO:0007669"/>
    <property type="project" value="UniProtKB-KW"/>
</dbReference>
<keyword evidence="1" id="KW-0479">Metal-binding</keyword>
<feature type="domain" description="Phosphomannose isomerase type I catalytic" evidence="3">
    <location>
        <begin position="7"/>
        <end position="113"/>
    </location>
</feature>
<name>A0ABR8CLW8_9NOST</name>